<keyword evidence="7 10" id="KW-0443">Lipid metabolism</keyword>
<evidence type="ECO:0000256" key="9">
    <source>
        <dbReference type="ARBA" id="ARBA00023160"/>
    </source>
</evidence>
<dbReference type="GO" id="GO:0009922">
    <property type="term" value="F:fatty acid elongase activity"/>
    <property type="evidence" value="ECO:0007669"/>
    <property type="project" value="UniProtKB-EC"/>
</dbReference>
<keyword evidence="8 10" id="KW-0472">Membrane</keyword>
<keyword evidence="2 10" id="KW-0444">Lipid biosynthesis</keyword>
<feature type="transmembrane region" description="Helical" evidence="10">
    <location>
        <begin position="157"/>
        <end position="176"/>
    </location>
</feature>
<dbReference type="GO" id="GO:0042761">
    <property type="term" value="P:very long-chain fatty acid biosynthetic process"/>
    <property type="evidence" value="ECO:0007669"/>
    <property type="project" value="TreeGrafter"/>
</dbReference>
<sequence length="252" mass="30028">MLMNSLSYFLFRDIENKLLFKNDYLLPSITIGYILFATWIGPSIMETRKHFALRKVMMVYNIFEVGVNVYLLQWIISTMLQYRYVHCMPHDDPRYLSSYKKTLPLWWCILLNKMFELLDTVFFVLRKKWNQLSGLHVMHHSVICILIWWGMRNPHKTGFYCLILLGNNIAVHSVMYTYYGLSGLGPHMAKYLWWKKYLTVLQMGQFVFNIAYVFIEFITGCEKAGTADIFILAFIAFLLVLFLNFYRRKYSS</sequence>
<keyword evidence="6 10" id="KW-1133">Transmembrane helix</keyword>
<keyword evidence="4 10" id="KW-0812">Transmembrane</keyword>
<comment type="caution">
    <text evidence="11">The sequence shown here is derived from an EMBL/GenBank/DDBJ whole genome shotgun (WGS) entry which is preliminary data.</text>
</comment>
<evidence type="ECO:0000256" key="5">
    <source>
        <dbReference type="ARBA" id="ARBA00022832"/>
    </source>
</evidence>
<dbReference type="Proteomes" id="UP001497382">
    <property type="component" value="Unassembled WGS sequence"/>
</dbReference>
<proteinExistence type="inferred from homology"/>
<name>A0AAV2A228_9ARAC</name>
<feature type="transmembrane region" description="Helical" evidence="10">
    <location>
        <begin position="227"/>
        <end position="246"/>
    </location>
</feature>
<evidence type="ECO:0000313" key="11">
    <source>
        <dbReference type="EMBL" id="CAL1278019.1"/>
    </source>
</evidence>
<dbReference type="GO" id="GO:0030148">
    <property type="term" value="P:sphingolipid biosynthetic process"/>
    <property type="evidence" value="ECO:0007669"/>
    <property type="project" value="TreeGrafter"/>
</dbReference>
<feature type="transmembrane region" description="Helical" evidence="10">
    <location>
        <begin position="24"/>
        <end position="45"/>
    </location>
</feature>
<dbReference type="GO" id="GO:0005789">
    <property type="term" value="C:endoplasmic reticulum membrane"/>
    <property type="evidence" value="ECO:0007669"/>
    <property type="project" value="TreeGrafter"/>
</dbReference>
<dbReference type="InterPro" id="IPR002076">
    <property type="entry name" value="ELO_fam"/>
</dbReference>
<keyword evidence="3 10" id="KW-0808">Transferase</keyword>
<keyword evidence="9 10" id="KW-0275">Fatty acid biosynthesis</keyword>
<dbReference type="GO" id="GO:0034625">
    <property type="term" value="P:fatty acid elongation, monounsaturated fatty acid"/>
    <property type="evidence" value="ECO:0007669"/>
    <property type="project" value="TreeGrafter"/>
</dbReference>
<dbReference type="EC" id="2.3.1.199" evidence="10"/>
<feature type="transmembrane region" description="Helical" evidence="10">
    <location>
        <begin position="132"/>
        <end position="151"/>
    </location>
</feature>
<evidence type="ECO:0000256" key="10">
    <source>
        <dbReference type="RuleBase" id="RU361115"/>
    </source>
</evidence>
<feature type="transmembrane region" description="Helical" evidence="10">
    <location>
        <begin position="57"/>
        <end position="76"/>
    </location>
</feature>
<gene>
    <name evidence="11" type="ORF">LARSCL_LOCUS9543</name>
</gene>
<accession>A0AAV2A228</accession>
<comment type="subcellular location">
    <subcellularLocation>
        <location evidence="1">Membrane</location>
        <topology evidence="1">Multi-pass membrane protein</topology>
    </subcellularLocation>
</comment>
<comment type="catalytic activity">
    <reaction evidence="10">
        <text>a very-long-chain acyl-CoA + malonyl-CoA + H(+) = a very-long-chain 3-oxoacyl-CoA + CO2 + CoA</text>
        <dbReference type="Rhea" id="RHEA:32727"/>
        <dbReference type="ChEBI" id="CHEBI:15378"/>
        <dbReference type="ChEBI" id="CHEBI:16526"/>
        <dbReference type="ChEBI" id="CHEBI:57287"/>
        <dbReference type="ChEBI" id="CHEBI:57384"/>
        <dbReference type="ChEBI" id="CHEBI:90725"/>
        <dbReference type="ChEBI" id="CHEBI:90736"/>
        <dbReference type="EC" id="2.3.1.199"/>
    </reaction>
</comment>
<keyword evidence="12" id="KW-1185">Reference proteome</keyword>
<keyword evidence="5 10" id="KW-0276">Fatty acid metabolism</keyword>
<reference evidence="11 12" key="1">
    <citation type="submission" date="2024-04" db="EMBL/GenBank/DDBJ databases">
        <authorList>
            <person name="Rising A."/>
            <person name="Reimegard J."/>
            <person name="Sonavane S."/>
            <person name="Akerstrom W."/>
            <person name="Nylinder S."/>
            <person name="Hedman E."/>
            <person name="Kallberg Y."/>
        </authorList>
    </citation>
    <scope>NUCLEOTIDE SEQUENCE [LARGE SCALE GENOMIC DNA]</scope>
</reference>
<dbReference type="GO" id="GO:0034626">
    <property type="term" value="P:fatty acid elongation, polyunsaturated fatty acid"/>
    <property type="evidence" value="ECO:0007669"/>
    <property type="project" value="TreeGrafter"/>
</dbReference>
<dbReference type="EMBL" id="CAXIEN010000107">
    <property type="protein sequence ID" value="CAL1278019.1"/>
    <property type="molecule type" value="Genomic_DNA"/>
</dbReference>
<evidence type="ECO:0000256" key="3">
    <source>
        <dbReference type="ARBA" id="ARBA00022679"/>
    </source>
</evidence>
<evidence type="ECO:0000256" key="6">
    <source>
        <dbReference type="ARBA" id="ARBA00022989"/>
    </source>
</evidence>
<evidence type="ECO:0000256" key="8">
    <source>
        <dbReference type="ARBA" id="ARBA00023136"/>
    </source>
</evidence>
<dbReference type="PANTHER" id="PTHR11157:SF126">
    <property type="entry name" value="ELONGATION OF VERY LONG CHAIN FATTY ACIDS PROTEIN"/>
    <property type="match status" value="1"/>
</dbReference>
<dbReference type="AlphaFoldDB" id="A0AAV2A228"/>
<organism evidence="11 12">
    <name type="scientific">Larinioides sclopetarius</name>
    <dbReference type="NCBI Taxonomy" id="280406"/>
    <lineage>
        <taxon>Eukaryota</taxon>
        <taxon>Metazoa</taxon>
        <taxon>Ecdysozoa</taxon>
        <taxon>Arthropoda</taxon>
        <taxon>Chelicerata</taxon>
        <taxon>Arachnida</taxon>
        <taxon>Araneae</taxon>
        <taxon>Araneomorphae</taxon>
        <taxon>Entelegynae</taxon>
        <taxon>Araneoidea</taxon>
        <taxon>Araneidae</taxon>
        <taxon>Larinioides</taxon>
    </lineage>
</organism>
<comment type="similarity">
    <text evidence="10">Belongs to the ELO family.</text>
</comment>
<dbReference type="PANTHER" id="PTHR11157">
    <property type="entry name" value="FATTY ACID ACYL TRANSFERASE-RELATED"/>
    <property type="match status" value="1"/>
</dbReference>
<evidence type="ECO:0000256" key="2">
    <source>
        <dbReference type="ARBA" id="ARBA00022516"/>
    </source>
</evidence>
<dbReference type="Pfam" id="PF01151">
    <property type="entry name" value="ELO"/>
    <property type="match status" value="1"/>
</dbReference>
<evidence type="ECO:0000313" key="12">
    <source>
        <dbReference type="Proteomes" id="UP001497382"/>
    </source>
</evidence>
<feature type="transmembrane region" description="Helical" evidence="10">
    <location>
        <begin position="197"/>
        <end position="215"/>
    </location>
</feature>
<protein>
    <recommendedName>
        <fullName evidence="10">Elongation of very long chain fatty acids protein</fullName>
        <ecNumber evidence="10">2.3.1.199</ecNumber>
    </recommendedName>
    <alternativeName>
        <fullName evidence="10">Very-long-chain 3-oxoacyl-CoA synthase</fullName>
    </alternativeName>
</protein>
<feature type="transmembrane region" description="Helical" evidence="10">
    <location>
        <begin position="104"/>
        <end position="125"/>
    </location>
</feature>
<evidence type="ECO:0000256" key="7">
    <source>
        <dbReference type="ARBA" id="ARBA00023098"/>
    </source>
</evidence>
<evidence type="ECO:0000256" key="1">
    <source>
        <dbReference type="ARBA" id="ARBA00004141"/>
    </source>
</evidence>
<dbReference type="GO" id="GO:0019367">
    <property type="term" value="P:fatty acid elongation, saturated fatty acid"/>
    <property type="evidence" value="ECO:0007669"/>
    <property type="project" value="TreeGrafter"/>
</dbReference>
<evidence type="ECO:0000256" key="4">
    <source>
        <dbReference type="ARBA" id="ARBA00022692"/>
    </source>
</evidence>